<gene>
    <name evidence="3" type="ORF">PMAYCL1PPCAC_02645</name>
</gene>
<evidence type="ECO:0000256" key="2">
    <source>
        <dbReference type="SAM" id="SignalP"/>
    </source>
</evidence>
<feature type="signal peptide" evidence="2">
    <location>
        <begin position="1"/>
        <end position="17"/>
    </location>
</feature>
<name>A0AAN5C6F6_9BILA</name>
<organism evidence="3 4">
    <name type="scientific">Pristionchus mayeri</name>
    <dbReference type="NCBI Taxonomy" id="1317129"/>
    <lineage>
        <taxon>Eukaryota</taxon>
        <taxon>Metazoa</taxon>
        <taxon>Ecdysozoa</taxon>
        <taxon>Nematoda</taxon>
        <taxon>Chromadorea</taxon>
        <taxon>Rhabditida</taxon>
        <taxon>Rhabditina</taxon>
        <taxon>Diplogasteromorpha</taxon>
        <taxon>Diplogasteroidea</taxon>
        <taxon>Neodiplogasteridae</taxon>
        <taxon>Pristionchus</taxon>
    </lineage>
</organism>
<keyword evidence="2" id="KW-0732">Signal</keyword>
<proteinExistence type="predicted"/>
<accession>A0AAN5C6F6</accession>
<dbReference type="EMBL" id="BTRK01000001">
    <property type="protein sequence ID" value="GMR32450.1"/>
    <property type="molecule type" value="Genomic_DNA"/>
</dbReference>
<reference evidence="4" key="1">
    <citation type="submission" date="2022-10" db="EMBL/GenBank/DDBJ databases">
        <title>Genome assembly of Pristionchus species.</title>
        <authorList>
            <person name="Yoshida K."/>
            <person name="Sommer R.J."/>
        </authorList>
    </citation>
    <scope>NUCLEOTIDE SEQUENCE [LARGE SCALE GENOMIC DNA]</scope>
    <source>
        <strain evidence="4">RS5460</strain>
    </source>
</reference>
<sequence>QYCYCSILALMAHLGFSLDCYDFASKFPIPCEELVWFEECFALYNKSEDGKWKMEDAGCSGTKMKSHLNKIMKEEGMRVKLSPDRKAIFQFIPEGSTFINCLDPFCNLPDRIINRLEKELNEEEETTTEKVTTTTEVPSKTKEDEIERILSGRGRKAFEVNNELGVRKHRETKRLIFAAPDRSRRRL</sequence>
<feature type="non-terminal residue" evidence="3">
    <location>
        <position position="1"/>
    </location>
</feature>
<dbReference type="AlphaFoldDB" id="A0AAN5C6F6"/>
<protein>
    <submittedName>
        <fullName evidence="3">Uncharacterized protein</fullName>
    </submittedName>
</protein>
<feature type="compositionally biased region" description="Low complexity" evidence="1">
    <location>
        <begin position="129"/>
        <end position="138"/>
    </location>
</feature>
<keyword evidence="4" id="KW-1185">Reference proteome</keyword>
<comment type="caution">
    <text evidence="3">The sequence shown here is derived from an EMBL/GenBank/DDBJ whole genome shotgun (WGS) entry which is preliminary data.</text>
</comment>
<dbReference type="Proteomes" id="UP001328107">
    <property type="component" value="Unassembled WGS sequence"/>
</dbReference>
<evidence type="ECO:0000313" key="4">
    <source>
        <dbReference type="Proteomes" id="UP001328107"/>
    </source>
</evidence>
<feature type="chain" id="PRO_5042940120" evidence="2">
    <location>
        <begin position="18"/>
        <end position="187"/>
    </location>
</feature>
<evidence type="ECO:0000313" key="3">
    <source>
        <dbReference type="EMBL" id="GMR32450.1"/>
    </source>
</evidence>
<evidence type="ECO:0000256" key="1">
    <source>
        <dbReference type="SAM" id="MobiDB-lite"/>
    </source>
</evidence>
<feature type="region of interest" description="Disordered" evidence="1">
    <location>
        <begin position="120"/>
        <end position="142"/>
    </location>
</feature>